<dbReference type="FunFam" id="1.10.600.10:FF:000007">
    <property type="entry name" value="Isoprene synthase, chloroplastic"/>
    <property type="match status" value="1"/>
</dbReference>
<proteinExistence type="predicted"/>
<dbReference type="GO" id="GO:0016102">
    <property type="term" value="P:diterpenoid biosynthetic process"/>
    <property type="evidence" value="ECO:0007669"/>
    <property type="project" value="InterPro"/>
</dbReference>
<keyword evidence="9" id="KW-1185">Reference proteome</keyword>
<keyword evidence="4" id="KW-0460">Magnesium</keyword>
<evidence type="ECO:0000256" key="5">
    <source>
        <dbReference type="SAM" id="MobiDB-lite"/>
    </source>
</evidence>
<evidence type="ECO:0000256" key="4">
    <source>
        <dbReference type="ARBA" id="ARBA00022842"/>
    </source>
</evidence>
<dbReference type="CDD" id="cd00684">
    <property type="entry name" value="Terpene_cyclase_plant_C1"/>
    <property type="match status" value="1"/>
</dbReference>
<organism evidence="8 9">
    <name type="scientific">Carex littledalei</name>
    <dbReference type="NCBI Taxonomy" id="544730"/>
    <lineage>
        <taxon>Eukaryota</taxon>
        <taxon>Viridiplantae</taxon>
        <taxon>Streptophyta</taxon>
        <taxon>Embryophyta</taxon>
        <taxon>Tracheophyta</taxon>
        <taxon>Spermatophyta</taxon>
        <taxon>Magnoliopsida</taxon>
        <taxon>Liliopsida</taxon>
        <taxon>Poales</taxon>
        <taxon>Cyperaceae</taxon>
        <taxon>Cyperoideae</taxon>
        <taxon>Cariceae</taxon>
        <taxon>Carex</taxon>
        <taxon>Carex subgen. Euthyceras</taxon>
    </lineage>
</organism>
<dbReference type="InterPro" id="IPR044814">
    <property type="entry name" value="Terpene_cyclase_plant_C1"/>
</dbReference>
<dbReference type="InterPro" id="IPR008949">
    <property type="entry name" value="Isoprenoid_synthase_dom_sf"/>
</dbReference>
<dbReference type="Gene3D" id="1.50.10.130">
    <property type="entry name" value="Terpene synthase, N-terminal domain"/>
    <property type="match status" value="1"/>
</dbReference>
<dbReference type="Proteomes" id="UP000623129">
    <property type="component" value="Unassembled WGS sequence"/>
</dbReference>
<protein>
    <submittedName>
        <fullName evidence="8">Alpha-terpineol synthase</fullName>
    </submittedName>
</protein>
<name>A0A833RTQ3_9POAL</name>
<dbReference type="GO" id="GO:0010333">
    <property type="term" value="F:terpene synthase activity"/>
    <property type="evidence" value="ECO:0007669"/>
    <property type="project" value="InterPro"/>
</dbReference>
<dbReference type="EMBL" id="SWLB01000004">
    <property type="protein sequence ID" value="KAF3339274.1"/>
    <property type="molecule type" value="Genomic_DNA"/>
</dbReference>
<dbReference type="InterPro" id="IPR005630">
    <property type="entry name" value="Terpene_synthase_metal-bd"/>
</dbReference>
<evidence type="ECO:0000259" key="6">
    <source>
        <dbReference type="Pfam" id="PF01397"/>
    </source>
</evidence>
<dbReference type="InterPro" id="IPR050148">
    <property type="entry name" value="Terpene_synthase-like"/>
</dbReference>
<dbReference type="Pfam" id="PF01397">
    <property type="entry name" value="Terpene_synth"/>
    <property type="match status" value="1"/>
</dbReference>
<dbReference type="InterPro" id="IPR001906">
    <property type="entry name" value="Terpene_synth_N"/>
</dbReference>
<dbReference type="InterPro" id="IPR036965">
    <property type="entry name" value="Terpene_synth_N_sf"/>
</dbReference>
<reference evidence="8" key="1">
    <citation type="submission" date="2020-01" db="EMBL/GenBank/DDBJ databases">
        <title>Genome sequence of Kobresia littledalei, the first chromosome-level genome in the family Cyperaceae.</title>
        <authorList>
            <person name="Qu G."/>
        </authorList>
    </citation>
    <scope>NUCLEOTIDE SEQUENCE</scope>
    <source>
        <strain evidence="8">C.B.Clarke</strain>
        <tissue evidence="8">Leaf</tissue>
    </source>
</reference>
<dbReference type="SUPFAM" id="SSF48576">
    <property type="entry name" value="Terpenoid synthases"/>
    <property type="match status" value="2"/>
</dbReference>
<comment type="cofactor">
    <cofactor evidence="2">
        <name>Mg(2+)</name>
        <dbReference type="ChEBI" id="CHEBI:18420"/>
    </cofactor>
</comment>
<dbReference type="OrthoDB" id="1936865at2759"/>
<evidence type="ECO:0000256" key="2">
    <source>
        <dbReference type="ARBA" id="ARBA00001946"/>
    </source>
</evidence>
<dbReference type="GO" id="GO:0000287">
    <property type="term" value="F:magnesium ion binding"/>
    <property type="evidence" value="ECO:0007669"/>
    <property type="project" value="InterPro"/>
</dbReference>
<dbReference type="InterPro" id="IPR008930">
    <property type="entry name" value="Terpenoid_cyclase/PrenylTrfase"/>
</dbReference>
<gene>
    <name evidence="8" type="ORF">FCM35_KLT16745</name>
</gene>
<dbReference type="SUPFAM" id="SSF48239">
    <property type="entry name" value="Terpenoid cyclases/Protein prenyltransferases"/>
    <property type="match status" value="1"/>
</dbReference>
<sequence>MSSQAWCIEHLIAAISSFGIVIDHTPITLVHSLEHMAAVIAVPELNHIRQEIELWIRGISRDIELRGQARILDGGPEKDKIEQSLRAAGYAPRPADRTSASGAVAPGIKNDKGKSIAAQQDMSSEPKTGEVRFGEFNVTLSTVHHTDIGEQSDRTVLLTSFERREVQNSNPNMNAQLTGRRLNQNRPPLFNTPYPRRLGPVLRRPSLDLNLSPNPISPIILTQNNYTGPTIIHPNPLTNPQNPSAPSNQNPIQHTGFQELGLREKVPFARDRLVESFFCATGIAPEPHNTDCREVLTKVAILLITLDDVYDIHGTFDELLLFTEAIQRWDEVEATERLPEYMRALYGVLFNTTKETASYVLAKHGWDASPILIKAWQHACASFLTEAKWYKNGYKAKFEEYLENGWVSSTGPLLLTHAFMVLGDKTTAQALHLQIKYPKLVQSCAMILRLTNDCATHHAELERGDAPSAITCYMQEQLCTEQQARKAIEKLIVETWKKINDDSLGHGRHALPRPLINASVNLARMSYCIYNGGDGIGAPGQRMKGLEKQKISDCYEEMKSNIRSQLMHKESQLAVKLNLVDMVQRLGVAYHFSEEIKHLLEEMIINNAKAILKNDFASLALLFRLMRENCFQVPQDIFSTIMKGNMQNDIEAVLSLYEASFLTFEGEKLSDEAREFLTKQLNQLKKTCMDQKLKEQVDHALEVTLHWRVPRLETRWYIDQCQGNENVNPVLTKFAKLEYNKVQLVHQGELSRLSRWWIELGLREKVPFARDRLVESFFYATGIAPEPHNSACREVLSKLGVLIVILDDVYDIYGTFDELLLFNEAIQRWDEVEATENLPEYMRILYGVIFNTTKETASYVLAKYGWDPSPILIKAWRDACISFLTEAKWYRNGHKVTFEEYLENGWVSSTGPLLLTHAFIVLGDKTTVQALNLQKKYPRLVQSCATIFRLSNDCATHHAELQRGDAPSSIACYMQEQLCTEREARKAIEKLIVETWKKINDDSLGHGRHALPRPFINVSVNMARMSFCIYNGGDGVGTPGQRIKGLVKSLLLDSISID</sequence>
<dbReference type="SFLD" id="SFLDG01019">
    <property type="entry name" value="Terpene_Cyclase_Like_1_C_Termi"/>
    <property type="match status" value="2"/>
</dbReference>
<dbReference type="AlphaFoldDB" id="A0A833RTQ3"/>
<keyword evidence="3" id="KW-0479">Metal-binding</keyword>
<evidence type="ECO:0000256" key="3">
    <source>
        <dbReference type="ARBA" id="ARBA00022723"/>
    </source>
</evidence>
<evidence type="ECO:0000259" key="7">
    <source>
        <dbReference type="Pfam" id="PF03936"/>
    </source>
</evidence>
<feature type="domain" description="Terpene synthase metal-binding" evidence="7">
    <location>
        <begin position="759"/>
        <end position="998"/>
    </location>
</feature>
<evidence type="ECO:0000313" key="8">
    <source>
        <dbReference type="EMBL" id="KAF3339274.1"/>
    </source>
</evidence>
<evidence type="ECO:0000313" key="9">
    <source>
        <dbReference type="Proteomes" id="UP000623129"/>
    </source>
</evidence>
<comment type="cofactor">
    <cofactor evidence="1">
        <name>Mn(2+)</name>
        <dbReference type="ChEBI" id="CHEBI:29035"/>
    </cofactor>
</comment>
<dbReference type="PANTHER" id="PTHR31225:SF252">
    <property type="entry name" value="TERPENE SYNTHASE 12-RELATED"/>
    <property type="match status" value="1"/>
</dbReference>
<feature type="domain" description="Terpene synthase metal-binding" evidence="7">
    <location>
        <begin position="259"/>
        <end position="498"/>
    </location>
</feature>
<dbReference type="PANTHER" id="PTHR31225">
    <property type="entry name" value="OS04G0344100 PROTEIN-RELATED"/>
    <property type="match status" value="1"/>
</dbReference>
<dbReference type="InterPro" id="IPR034741">
    <property type="entry name" value="Terpene_cyclase-like_1_C"/>
</dbReference>
<dbReference type="Pfam" id="PF03936">
    <property type="entry name" value="Terpene_synth_C"/>
    <property type="match status" value="2"/>
</dbReference>
<feature type="region of interest" description="Disordered" evidence="5">
    <location>
        <begin position="89"/>
        <end position="114"/>
    </location>
</feature>
<dbReference type="SFLD" id="SFLDS00005">
    <property type="entry name" value="Isoprenoid_Synthase_Type_I"/>
    <property type="match status" value="2"/>
</dbReference>
<comment type="caution">
    <text evidence="8">The sequence shown here is derived from an EMBL/GenBank/DDBJ whole genome shotgun (WGS) entry which is preliminary data.</text>
</comment>
<accession>A0A833RTQ3</accession>
<dbReference type="Gene3D" id="1.10.600.10">
    <property type="entry name" value="Farnesyl Diphosphate Synthase"/>
    <property type="match status" value="2"/>
</dbReference>
<evidence type="ECO:0000256" key="1">
    <source>
        <dbReference type="ARBA" id="ARBA00001936"/>
    </source>
</evidence>
<feature type="domain" description="Terpene synthase N-terminal" evidence="6">
    <location>
        <begin position="549"/>
        <end position="701"/>
    </location>
</feature>